<keyword evidence="7" id="KW-0067">ATP-binding</keyword>
<dbReference type="FunFam" id="3.40.50.300:FF:001301">
    <property type="entry name" value="Structural maintenance of chromosomes 5"/>
    <property type="match status" value="1"/>
</dbReference>
<evidence type="ECO:0000256" key="13">
    <source>
        <dbReference type="SAM" id="MobiDB-lite"/>
    </source>
</evidence>
<evidence type="ECO:0000256" key="3">
    <source>
        <dbReference type="ARBA" id="ARBA00010171"/>
    </source>
</evidence>
<dbReference type="EMBL" id="SGJD01002745">
    <property type="protein sequence ID" value="KAB0394579.1"/>
    <property type="molecule type" value="Genomic_DNA"/>
</dbReference>
<evidence type="ECO:0000313" key="15">
    <source>
        <dbReference type="EMBL" id="KAB0394579.1"/>
    </source>
</evidence>
<feature type="coiled-coil region" evidence="12">
    <location>
        <begin position="857"/>
        <end position="935"/>
    </location>
</feature>
<dbReference type="GO" id="GO:0005634">
    <property type="term" value="C:nucleus"/>
    <property type="evidence" value="ECO:0007669"/>
    <property type="project" value="UniProtKB-SubCell"/>
</dbReference>
<feature type="non-terminal residue" evidence="15">
    <location>
        <position position="1063"/>
    </location>
</feature>
<dbReference type="Proteomes" id="UP000437017">
    <property type="component" value="Unassembled WGS sequence"/>
</dbReference>
<keyword evidence="10" id="KW-0539">Nucleus</keyword>
<dbReference type="InterPro" id="IPR027417">
    <property type="entry name" value="P-loop_NTPase"/>
</dbReference>
<comment type="subcellular location">
    <subcellularLocation>
        <location evidence="2">Chromosome</location>
        <location evidence="2">Telomere</location>
    </subcellularLocation>
    <subcellularLocation>
        <location evidence="1">Nucleus</location>
    </subcellularLocation>
</comment>
<dbReference type="Gene3D" id="3.40.50.300">
    <property type="entry name" value="P-loop containing nucleotide triphosphate hydrolases"/>
    <property type="match status" value="2"/>
</dbReference>
<evidence type="ECO:0000256" key="4">
    <source>
        <dbReference type="ARBA" id="ARBA00018687"/>
    </source>
</evidence>
<keyword evidence="16" id="KW-1185">Reference proteome</keyword>
<evidence type="ECO:0000259" key="14">
    <source>
        <dbReference type="Pfam" id="PF13476"/>
    </source>
</evidence>
<dbReference type="GO" id="GO:0000781">
    <property type="term" value="C:chromosome, telomeric region"/>
    <property type="evidence" value="ECO:0007669"/>
    <property type="project" value="UniProtKB-SubCell"/>
</dbReference>
<feature type="region of interest" description="Disordered" evidence="13">
    <location>
        <begin position="28"/>
        <end position="63"/>
    </location>
</feature>
<gene>
    <name evidence="15" type="ORF">E2I00_016020</name>
</gene>
<reference evidence="15 16" key="1">
    <citation type="journal article" date="2019" name="PLoS ONE">
        <title>Genomic analyses reveal an absence of contemporary introgressive admixture between fin whales and blue whales, despite known hybrids.</title>
        <authorList>
            <person name="Westbury M.V."/>
            <person name="Petersen B."/>
            <person name="Lorenzen E.D."/>
        </authorList>
    </citation>
    <scope>NUCLEOTIDE SEQUENCE [LARGE SCALE GENOMIC DNA]</scope>
    <source>
        <strain evidence="15">FinWhale-01</strain>
    </source>
</reference>
<evidence type="ECO:0000256" key="2">
    <source>
        <dbReference type="ARBA" id="ARBA00004574"/>
    </source>
</evidence>
<evidence type="ECO:0000256" key="8">
    <source>
        <dbReference type="ARBA" id="ARBA00022895"/>
    </source>
</evidence>
<comment type="similarity">
    <text evidence="3">Belongs to the SMC family. SMC5 subfamily.</text>
</comment>
<comment type="subunit">
    <text evidence="11">Forms a heterodimer with smc6. Component of the SMC5-SMC6 complex which consists at least of smc5, smc6, nsmce2, nsmce1 and nsmce4a.</text>
</comment>
<evidence type="ECO:0000256" key="7">
    <source>
        <dbReference type="ARBA" id="ARBA00022840"/>
    </source>
</evidence>
<keyword evidence="8" id="KW-0779">Telomere</keyword>
<evidence type="ECO:0000256" key="1">
    <source>
        <dbReference type="ARBA" id="ARBA00004123"/>
    </source>
</evidence>
<accession>A0A643C2S7</accession>
<protein>
    <recommendedName>
        <fullName evidence="4">Structural maintenance of chromosomes protein 5</fullName>
    </recommendedName>
</protein>
<dbReference type="InterPro" id="IPR038729">
    <property type="entry name" value="Rad50/SbcC_AAA"/>
</dbReference>
<dbReference type="GO" id="GO:0016887">
    <property type="term" value="F:ATP hydrolysis activity"/>
    <property type="evidence" value="ECO:0007669"/>
    <property type="project" value="InterPro"/>
</dbReference>
<dbReference type="GO" id="GO:0030915">
    <property type="term" value="C:Smc5-Smc6 complex"/>
    <property type="evidence" value="ECO:0007669"/>
    <property type="project" value="TreeGrafter"/>
</dbReference>
<evidence type="ECO:0000256" key="9">
    <source>
        <dbReference type="ARBA" id="ARBA00023054"/>
    </source>
</evidence>
<keyword evidence="5" id="KW-0158">Chromosome</keyword>
<dbReference type="SUPFAM" id="SSF52540">
    <property type="entry name" value="P-loop containing nucleoside triphosphate hydrolases"/>
    <property type="match status" value="2"/>
</dbReference>
<evidence type="ECO:0000256" key="10">
    <source>
        <dbReference type="ARBA" id="ARBA00023242"/>
    </source>
</evidence>
<dbReference type="PANTHER" id="PTHR45916:SF1">
    <property type="entry name" value="STRUCTURAL MAINTENANCE OF CHROMOSOMES PROTEIN 5"/>
    <property type="match status" value="1"/>
</dbReference>
<dbReference type="FunFam" id="3.40.50.300:FF:000793">
    <property type="entry name" value="Structural maintenance of chromosomes protein 5"/>
    <property type="match status" value="1"/>
</dbReference>
<dbReference type="OrthoDB" id="10254973at2759"/>
<feature type="domain" description="Rad50/SbcC-type AAA" evidence="14">
    <location>
        <begin position="74"/>
        <end position="263"/>
    </location>
</feature>
<dbReference type="PANTHER" id="PTHR45916">
    <property type="entry name" value="STRUCTURAL MAINTENANCE OF CHROMOSOMES PROTEIN 5"/>
    <property type="match status" value="1"/>
</dbReference>
<evidence type="ECO:0000313" key="16">
    <source>
        <dbReference type="Proteomes" id="UP000437017"/>
    </source>
</evidence>
<sequence length="1063" mass="124659">MLLFLFQVALAFILTVLHLDENMQERPLAPKRAFPREPSSEVPNKKKSSAPPAAPPPPLPLQSSGPFVEGSIVRIAMENFLTYDICEVSPGPHLNMIIGANGTGKSSIVCAICLGLAGKPAFMGRADKVGFFVKRGCSKGMVEIELFRTSGNLVITREIDVAKNQSFWFINKKSTTQKVVEEQVAALNIQVGNLCQFLPQDKVGEFAKLSKIELLEATEKSIGPPEMHKYHCELKNFREKEKQLETSCKEKTEYLEKMIQRNERYKQDVERFYERKRHLDLIEMLEAKRPWVEYENVRQEYEEVKLARDRAKDEVRKLKEGQIPITQRIEETERQRHNLEARIKEKATDIKETSQKCKQKQDVIERKDKHIEALQQALTVKQNEEHDRQRRISNTRKMIEDLQSELKTTENCENLQPQIDAITNDLRRVQDEKALCEGEIIDKHRERETLEKEKKSVDDHIVRFDNLMNQKEDKLRQRYRDTYDAVLWLRNNRDKFKQRVCEPIMLTINMKDNKNAKYIENHIPSNDLRAFVFESQEDMEVFLKEAIIFSFPYIKVHDHKKLRVNAVIAPKSSYADKAPSRPLNELKQYGFFSYLRELFDAPDPVMSYLCCQYHIHEVPVGTERTRERIERVIQETRLKQIYTAEEKFVVKTSFYSNKVISSNTSLKVAQFLTVTVDLEQRRHLEEQLKEINRKLQAVESALTALRETNKHLEHKDNELRQKKKELLERNTKKRQLEQKISSKLGSLKLMEQDTCNLEEEERKASTKIKEINVQKAKLVTELTNLIKVSHFLNFSHIFFVAGRQQNLSKRFSTICTSLHIQKVDLILQNTTVISEKNKLESDYMAASSQLRLTEQHFIELDENRQRLLQKCKELMKRARQVCNLGAEQTIPQEYQTVVEEYTKREEEIEQLTEELKIKKVELDKYRENISQVKERWLNPLKELVEKINEKFSNFFSSMQCAGEIDLHTENEEDYDKYGIRIRVKFRSSTQLHELTPHHQSGGERSVSTMLYLMALQELNRCPFRVVDEINQGMDPINERRVFEMVVNTACKENTSQYFFITPK</sequence>
<evidence type="ECO:0000256" key="11">
    <source>
        <dbReference type="ARBA" id="ARBA00063886"/>
    </source>
</evidence>
<feature type="coiled-coil region" evidence="12">
    <location>
        <begin position="255"/>
        <end position="439"/>
    </location>
</feature>
<keyword evidence="9 12" id="KW-0175">Coiled coil</keyword>
<evidence type="ECO:0000256" key="12">
    <source>
        <dbReference type="SAM" id="Coils"/>
    </source>
</evidence>
<dbReference type="GO" id="GO:0003697">
    <property type="term" value="F:single-stranded DNA binding"/>
    <property type="evidence" value="ECO:0007669"/>
    <property type="project" value="TreeGrafter"/>
</dbReference>
<organism evidence="15 16">
    <name type="scientific">Balaenoptera physalus</name>
    <name type="common">Fin whale</name>
    <name type="synonym">Balaena physalus</name>
    <dbReference type="NCBI Taxonomy" id="9770"/>
    <lineage>
        <taxon>Eukaryota</taxon>
        <taxon>Metazoa</taxon>
        <taxon>Chordata</taxon>
        <taxon>Craniata</taxon>
        <taxon>Vertebrata</taxon>
        <taxon>Euteleostomi</taxon>
        <taxon>Mammalia</taxon>
        <taxon>Eutheria</taxon>
        <taxon>Laurasiatheria</taxon>
        <taxon>Artiodactyla</taxon>
        <taxon>Whippomorpha</taxon>
        <taxon>Cetacea</taxon>
        <taxon>Mysticeti</taxon>
        <taxon>Balaenopteridae</taxon>
        <taxon>Balaenoptera</taxon>
    </lineage>
</organism>
<dbReference type="GO" id="GO:0000724">
    <property type="term" value="P:double-strand break repair via homologous recombination"/>
    <property type="evidence" value="ECO:0007669"/>
    <property type="project" value="TreeGrafter"/>
</dbReference>
<dbReference type="GO" id="GO:0005524">
    <property type="term" value="F:ATP binding"/>
    <property type="evidence" value="ECO:0007669"/>
    <property type="project" value="UniProtKB-KW"/>
</dbReference>
<keyword evidence="6" id="KW-0547">Nucleotide-binding</keyword>
<evidence type="ECO:0000256" key="6">
    <source>
        <dbReference type="ARBA" id="ARBA00022741"/>
    </source>
</evidence>
<feature type="coiled-coil region" evidence="12">
    <location>
        <begin position="681"/>
        <end position="777"/>
    </location>
</feature>
<proteinExistence type="inferred from homology"/>
<dbReference type="Pfam" id="PF13476">
    <property type="entry name" value="AAA_23"/>
    <property type="match status" value="1"/>
</dbReference>
<comment type="caution">
    <text evidence="15">The sequence shown here is derived from an EMBL/GenBank/DDBJ whole genome shotgun (WGS) entry which is preliminary data.</text>
</comment>
<evidence type="ECO:0000256" key="5">
    <source>
        <dbReference type="ARBA" id="ARBA00022454"/>
    </source>
</evidence>
<name>A0A643C2S7_BALPH</name>
<dbReference type="AlphaFoldDB" id="A0A643C2S7"/>